<proteinExistence type="inferred from homology"/>
<keyword evidence="17" id="KW-1185">Reference proteome</keyword>
<evidence type="ECO:0000256" key="9">
    <source>
        <dbReference type="ARBA" id="ARBA00023136"/>
    </source>
</evidence>
<comment type="subcellular location">
    <subcellularLocation>
        <location evidence="1 11">Cell outer membrane</location>
        <topology evidence="1 11">Multi-pass membrane protein</topology>
    </subcellularLocation>
</comment>
<protein>
    <submittedName>
        <fullName evidence="16">TonB-dependent receptor</fullName>
    </submittedName>
</protein>
<feature type="chain" id="PRO_5039710305" evidence="13">
    <location>
        <begin position="26"/>
        <end position="833"/>
    </location>
</feature>
<comment type="similarity">
    <text evidence="11 12">Belongs to the TonB-dependent receptor family.</text>
</comment>
<name>A0A9E5JUE3_9GAMM</name>
<evidence type="ECO:0000256" key="8">
    <source>
        <dbReference type="ARBA" id="ARBA00023077"/>
    </source>
</evidence>
<evidence type="ECO:0000256" key="7">
    <source>
        <dbReference type="ARBA" id="ARBA00023065"/>
    </source>
</evidence>
<feature type="signal peptide" evidence="13">
    <location>
        <begin position="1"/>
        <end position="25"/>
    </location>
</feature>
<keyword evidence="6" id="KW-0408">Iron</keyword>
<sequence>MSHFKTQLSIAVGLCSGALCSSLLAAQALEEVVVTATKVAESQQTVPLAVTAFDAGAMQQKGITETSDMSGMVPSLVVSSPYGRSQPNFSLRGVSVANEFNANAASPIGVYVNEDYKQFRPTHGMQLFDLDRMEVIRGPQGTLFGRNTTGGAISVHTQLPGFGSVGEFSGYAMGKYGNYNRWALEGAVETTLIEDVLAIRLAYTENQGDGYLKNKTPENIPSMVDLLIDPSNASKPVNAESDEDMSSIDDNAGRLSLVYTPTNDLEVVFVGTIGQSKPWGTVPVTNEFADINGDGLTENVFGYSRAMFGLDDDEVVTDQNGRYKTSAEDYNLKVEWDLQENLSLTSITGYQEGDYDIKNDCDGMPVAACYAHFRSDFDQLNQDLRLSWDWDKTKLIVGAYYGKDEVSTNNDQTFFQPLEDLAGIPQASFDALASTVPLAGAISAAMTYAGISEFPGFNPPVSSWIGQGNFIAGAADPADPLYSVLATGFKTNSSFTQARESKAVYFEVAHYVTDDLRFTLGLRYTEDDFVLSHTRSTFYDVNGTAQYNAIPLSASPDTSLTLGDLKGNSDEVTGRLLVDYHLDEDMMLYASYSKGYRAGTFNGLASQSVDQVTFVSPEFIDAYEIGFKSRLLDNSLQFNIAAYYNDYADQQVQEVVGATTFLRNASGEMKGLEVELESNITDTVYVSLSAGYLRSEYDEGVVVGGIDIGGNQFPFAPEVTANLFVNWEVMTLGDGTLELSSTLRYQDDTWFDPFNAEKTDLNGPGESSQKQDAYTLLDARLSYVADSLELSLWGKNLTDKYYKVSGFDTSAFGYDHAIRGEPRTFGVEARYHF</sequence>
<evidence type="ECO:0000256" key="6">
    <source>
        <dbReference type="ARBA" id="ARBA00023004"/>
    </source>
</evidence>
<keyword evidence="13" id="KW-0732">Signal</keyword>
<dbReference type="InterPro" id="IPR036942">
    <property type="entry name" value="Beta-barrel_TonB_sf"/>
</dbReference>
<evidence type="ECO:0000256" key="3">
    <source>
        <dbReference type="ARBA" id="ARBA00022452"/>
    </source>
</evidence>
<evidence type="ECO:0000256" key="2">
    <source>
        <dbReference type="ARBA" id="ARBA00022448"/>
    </source>
</evidence>
<evidence type="ECO:0000259" key="15">
    <source>
        <dbReference type="Pfam" id="PF07715"/>
    </source>
</evidence>
<dbReference type="Pfam" id="PF00593">
    <property type="entry name" value="TonB_dep_Rec_b-barrel"/>
    <property type="match status" value="1"/>
</dbReference>
<dbReference type="PANTHER" id="PTHR32552:SF81">
    <property type="entry name" value="TONB-DEPENDENT OUTER MEMBRANE RECEPTOR"/>
    <property type="match status" value="1"/>
</dbReference>
<evidence type="ECO:0000256" key="13">
    <source>
        <dbReference type="SAM" id="SignalP"/>
    </source>
</evidence>
<keyword evidence="3 11" id="KW-1134">Transmembrane beta strand</keyword>
<evidence type="ECO:0000256" key="12">
    <source>
        <dbReference type="RuleBase" id="RU003357"/>
    </source>
</evidence>
<evidence type="ECO:0000256" key="11">
    <source>
        <dbReference type="PROSITE-ProRule" id="PRU01360"/>
    </source>
</evidence>
<evidence type="ECO:0000256" key="4">
    <source>
        <dbReference type="ARBA" id="ARBA00022496"/>
    </source>
</evidence>
<dbReference type="RefSeq" id="WP_167182112.1">
    <property type="nucleotide sequence ID" value="NZ_JAAONZ010000002.1"/>
</dbReference>
<evidence type="ECO:0000256" key="1">
    <source>
        <dbReference type="ARBA" id="ARBA00004571"/>
    </source>
</evidence>
<evidence type="ECO:0000256" key="5">
    <source>
        <dbReference type="ARBA" id="ARBA00022692"/>
    </source>
</evidence>
<keyword evidence="4" id="KW-0410">Iron transport</keyword>
<evidence type="ECO:0000313" key="17">
    <source>
        <dbReference type="Proteomes" id="UP000787472"/>
    </source>
</evidence>
<keyword evidence="9 11" id="KW-0472">Membrane</keyword>
<keyword evidence="16" id="KW-0675">Receptor</keyword>
<keyword evidence="5 11" id="KW-0812">Transmembrane</keyword>
<dbReference type="AlphaFoldDB" id="A0A9E5JUE3"/>
<dbReference type="InterPro" id="IPR039426">
    <property type="entry name" value="TonB-dep_rcpt-like"/>
</dbReference>
<dbReference type="Gene3D" id="2.40.170.20">
    <property type="entry name" value="TonB-dependent receptor, beta-barrel domain"/>
    <property type="match status" value="2"/>
</dbReference>
<dbReference type="InterPro" id="IPR000531">
    <property type="entry name" value="Beta-barrel_TonB"/>
</dbReference>
<organism evidence="16 17">
    <name type="scientific">Pseudomaricurvus hydrocarbonicus</name>
    <dbReference type="NCBI Taxonomy" id="1470433"/>
    <lineage>
        <taxon>Bacteria</taxon>
        <taxon>Pseudomonadati</taxon>
        <taxon>Pseudomonadota</taxon>
        <taxon>Gammaproteobacteria</taxon>
        <taxon>Cellvibrionales</taxon>
        <taxon>Cellvibrionaceae</taxon>
        <taxon>Pseudomaricurvus</taxon>
    </lineage>
</organism>
<evidence type="ECO:0000256" key="10">
    <source>
        <dbReference type="ARBA" id="ARBA00023237"/>
    </source>
</evidence>
<reference evidence="16" key="1">
    <citation type="submission" date="2020-03" db="EMBL/GenBank/DDBJ databases">
        <authorList>
            <person name="Guo F."/>
        </authorList>
    </citation>
    <scope>NUCLEOTIDE SEQUENCE</scope>
    <source>
        <strain evidence="16">JCM 30134</strain>
    </source>
</reference>
<dbReference type="GO" id="GO:0009279">
    <property type="term" value="C:cell outer membrane"/>
    <property type="evidence" value="ECO:0007669"/>
    <property type="project" value="UniProtKB-SubCell"/>
</dbReference>
<dbReference type="SUPFAM" id="SSF56935">
    <property type="entry name" value="Porins"/>
    <property type="match status" value="1"/>
</dbReference>
<evidence type="ECO:0000313" key="16">
    <source>
        <dbReference type="EMBL" id="NHO64755.1"/>
    </source>
</evidence>
<keyword evidence="8 12" id="KW-0798">TonB box</keyword>
<gene>
    <name evidence="16" type="ORF">G8770_04245</name>
</gene>
<dbReference type="EMBL" id="JAAONZ010000002">
    <property type="protein sequence ID" value="NHO64755.1"/>
    <property type="molecule type" value="Genomic_DNA"/>
</dbReference>
<accession>A0A9E5JUE3</accession>
<dbReference type="GO" id="GO:0006826">
    <property type="term" value="P:iron ion transport"/>
    <property type="evidence" value="ECO:0007669"/>
    <property type="project" value="UniProtKB-KW"/>
</dbReference>
<dbReference type="PANTHER" id="PTHR32552">
    <property type="entry name" value="FERRICHROME IRON RECEPTOR-RELATED"/>
    <property type="match status" value="1"/>
</dbReference>
<dbReference type="Proteomes" id="UP000787472">
    <property type="component" value="Unassembled WGS sequence"/>
</dbReference>
<dbReference type="PROSITE" id="PS52016">
    <property type="entry name" value="TONB_DEPENDENT_REC_3"/>
    <property type="match status" value="1"/>
</dbReference>
<keyword evidence="2 11" id="KW-0813">Transport</keyword>
<feature type="domain" description="TonB-dependent receptor-like beta-barrel" evidence="14">
    <location>
        <begin position="317"/>
        <end position="797"/>
    </location>
</feature>
<evidence type="ECO:0000259" key="14">
    <source>
        <dbReference type="Pfam" id="PF00593"/>
    </source>
</evidence>
<comment type="caution">
    <text evidence="16">The sequence shown here is derived from an EMBL/GenBank/DDBJ whole genome shotgun (WGS) entry which is preliminary data.</text>
</comment>
<keyword evidence="10 11" id="KW-0998">Cell outer membrane</keyword>
<keyword evidence="7" id="KW-0406">Ion transport</keyword>
<dbReference type="Pfam" id="PF07715">
    <property type="entry name" value="Plug"/>
    <property type="match status" value="1"/>
</dbReference>
<feature type="domain" description="TonB-dependent receptor plug" evidence="15">
    <location>
        <begin position="43"/>
        <end position="152"/>
    </location>
</feature>
<dbReference type="InterPro" id="IPR012910">
    <property type="entry name" value="Plug_dom"/>
</dbReference>